<dbReference type="SUPFAM" id="SSF53822">
    <property type="entry name" value="Periplasmic binding protein-like I"/>
    <property type="match status" value="1"/>
</dbReference>
<protein>
    <submittedName>
        <fullName evidence="5">Extracellular ligand-binding receptor</fullName>
    </submittedName>
</protein>
<dbReference type="EMBL" id="CP002903">
    <property type="protein sequence ID" value="AEJ60407.1"/>
    <property type="molecule type" value="Genomic_DNA"/>
</dbReference>
<feature type="domain" description="Leucine-binding protein" evidence="4">
    <location>
        <begin position="77"/>
        <end position="362"/>
    </location>
</feature>
<keyword evidence="3" id="KW-0812">Transmembrane</keyword>
<dbReference type="PANTHER" id="PTHR30483">
    <property type="entry name" value="LEUCINE-SPECIFIC-BINDING PROTEIN"/>
    <property type="match status" value="1"/>
</dbReference>
<accession>G0GC43</accession>
<evidence type="ECO:0000313" key="6">
    <source>
        <dbReference type="Proteomes" id="UP000007254"/>
    </source>
</evidence>
<dbReference type="OrthoDB" id="9791590at2"/>
<keyword evidence="2" id="KW-0732">Signal</keyword>
<evidence type="ECO:0000313" key="5">
    <source>
        <dbReference type="EMBL" id="AEJ60407.1"/>
    </source>
</evidence>
<evidence type="ECO:0000256" key="3">
    <source>
        <dbReference type="SAM" id="Phobius"/>
    </source>
</evidence>
<dbReference type="RefSeq" id="WP_014623813.1">
    <property type="nucleotide sequence ID" value="NC_017583.1"/>
</dbReference>
<name>G0GC43_WINT7</name>
<keyword evidence="5" id="KW-0675">Receptor</keyword>
<evidence type="ECO:0000259" key="4">
    <source>
        <dbReference type="Pfam" id="PF13458"/>
    </source>
</evidence>
<evidence type="ECO:0000256" key="1">
    <source>
        <dbReference type="ARBA" id="ARBA00010062"/>
    </source>
</evidence>
<dbReference type="Pfam" id="PF13458">
    <property type="entry name" value="Peripla_BP_6"/>
    <property type="match status" value="1"/>
</dbReference>
<dbReference type="InterPro" id="IPR051010">
    <property type="entry name" value="BCAA_transport"/>
</dbReference>
<dbReference type="InterPro" id="IPR028081">
    <property type="entry name" value="Leu-bd"/>
</dbReference>
<dbReference type="InterPro" id="IPR028082">
    <property type="entry name" value="Peripla_BP_I"/>
</dbReference>
<keyword evidence="3" id="KW-1133">Transmembrane helix</keyword>
<comment type="similarity">
    <text evidence="1">Belongs to the leucine-binding protein family.</text>
</comment>
<gene>
    <name evidence="5" type="ordered locus">Spith_0120</name>
</gene>
<dbReference type="KEGG" id="stq:Spith_0120"/>
<reference evidence="5 6" key="1">
    <citation type="submission" date="2011-06" db="EMBL/GenBank/DDBJ databases">
        <title>The complete genome of Spirochaeta thermophila DSM 6578.</title>
        <authorList>
            <consortium name="US DOE Joint Genome Institute (JGI-PGF)"/>
            <person name="Lucas S."/>
            <person name="Lapidus A."/>
            <person name="Bruce D."/>
            <person name="Goodwin L."/>
            <person name="Pitluck S."/>
            <person name="Peters L."/>
            <person name="Kyrpides N."/>
            <person name="Mavromatis K."/>
            <person name="Ivanova N."/>
            <person name="Mikailova N."/>
            <person name="Pagani I."/>
            <person name="Chertkov O."/>
            <person name="Detter J.C."/>
            <person name="Tapia R."/>
            <person name="Han C."/>
            <person name="Land M."/>
            <person name="Hauser L."/>
            <person name="Markowitz V."/>
            <person name="Cheng J.-F."/>
            <person name="Hugenholtz P."/>
            <person name="Woyke T."/>
            <person name="Wu D."/>
            <person name="Spring S."/>
            <person name="Merkhoffer B."/>
            <person name="Schneider S."/>
            <person name="Klenk H.-P."/>
            <person name="Eisen J.A."/>
        </authorList>
    </citation>
    <scope>NUCLEOTIDE SEQUENCE [LARGE SCALE GENOMIC DNA]</scope>
    <source>
        <strain evidence="6">ATCC 700085 / DSM 6578 / Z-1203</strain>
    </source>
</reference>
<dbReference type="Gene3D" id="3.40.50.2300">
    <property type="match status" value="2"/>
</dbReference>
<dbReference type="AlphaFoldDB" id="G0GC43"/>
<proteinExistence type="inferred from homology"/>
<evidence type="ECO:0000256" key="2">
    <source>
        <dbReference type="ARBA" id="ARBA00022729"/>
    </source>
</evidence>
<keyword evidence="6" id="KW-1185">Reference proteome</keyword>
<organism evidence="5 6">
    <name type="scientific">Winmispira thermophila (strain ATCC 700085 / DSM 6578 / Z-1203)</name>
    <name type="common">Spirochaeta thermophila</name>
    <dbReference type="NCBI Taxonomy" id="869211"/>
    <lineage>
        <taxon>Bacteria</taxon>
        <taxon>Pseudomonadati</taxon>
        <taxon>Spirochaetota</taxon>
        <taxon>Spirochaetia</taxon>
        <taxon>Winmispirales</taxon>
        <taxon>Winmispiraceae</taxon>
        <taxon>Winmispira</taxon>
    </lineage>
</organism>
<feature type="transmembrane region" description="Helical" evidence="3">
    <location>
        <begin position="6"/>
        <end position="26"/>
    </location>
</feature>
<dbReference type="Proteomes" id="UP000007254">
    <property type="component" value="Chromosome"/>
</dbReference>
<sequence length="379" mass="42268">MRSSVLRYVVVVLVVLGVVAGGIWIASSGPRRPVYTVGVLLPLGDRELAPIGRRIKALVERFSEEVVEPEELPWRLRFEFLDTGGDPAQVIRTMRSLLLSGKDVVAFIGPHISRTAIPAGGVAESLGIPLIAPIATHPEVVGGRRYVFRLVASDEFQARVLCRYAYERLGVRRLGVLFDGADDYSRDMAAQISRIFPAGGGEVVVEGFVSDEERSEALQRLVGYEPEGIVLPLFREQLVRVAGELEAAGYTGFLLGPDSWGTLTPEDRISGYWVTHWDFTFNESPSSRFLERFLAERGEEPDVYVYFCDALFFLWEGVKGMDRLSPEEVRNALMMKRGFVGALGSCEFLEDGEPWRHLYVMERLPGGRTVVRDLLDPVE</sequence>
<keyword evidence="3" id="KW-0472">Membrane</keyword>
<dbReference type="HOGENOM" id="CLU_729384_0_0_12"/>
<dbReference type="PANTHER" id="PTHR30483:SF6">
    <property type="entry name" value="PERIPLASMIC BINDING PROTEIN OF ABC TRANSPORTER FOR NATURAL AMINO ACIDS"/>
    <property type="match status" value="1"/>
</dbReference>
<dbReference type="STRING" id="869211.Spith_0120"/>